<dbReference type="Gramene" id="AET2Gv20469200.6">
    <property type="protein sequence ID" value="AET2Gv20469200.6"/>
    <property type="gene ID" value="AET2Gv20469200"/>
</dbReference>
<reference evidence="2" key="4">
    <citation type="submission" date="2019-03" db="UniProtKB">
        <authorList>
            <consortium name="EnsemblPlants"/>
        </authorList>
    </citation>
    <scope>IDENTIFICATION</scope>
</reference>
<dbReference type="AlphaFoldDB" id="A0A453BDI3"/>
<reference evidence="2" key="3">
    <citation type="journal article" date="2017" name="Nature">
        <title>Genome sequence of the progenitor of the wheat D genome Aegilops tauschii.</title>
        <authorList>
            <person name="Luo M.C."/>
            <person name="Gu Y.Q."/>
            <person name="Puiu D."/>
            <person name="Wang H."/>
            <person name="Twardziok S.O."/>
            <person name="Deal K.R."/>
            <person name="Huo N."/>
            <person name="Zhu T."/>
            <person name="Wang L."/>
            <person name="Wang Y."/>
            <person name="McGuire P.E."/>
            <person name="Liu S."/>
            <person name="Long H."/>
            <person name="Ramasamy R.K."/>
            <person name="Rodriguez J.C."/>
            <person name="Van S.L."/>
            <person name="Yuan L."/>
            <person name="Wang Z."/>
            <person name="Xia Z."/>
            <person name="Xiao L."/>
            <person name="Anderson O.D."/>
            <person name="Ouyang S."/>
            <person name="Liang Y."/>
            <person name="Zimin A.V."/>
            <person name="Pertea G."/>
            <person name="Qi P."/>
            <person name="Bennetzen J.L."/>
            <person name="Dai X."/>
            <person name="Dawson M.W."/>
            <person name="Muller H.G."/>
            <person name="Kugler K."/>
            <person name="Rivarola-Duarte L."/>
            <person name="Spannagl M."/>
            <person name="Mayer K.F.X."/>
            <person name="Lu F.H."/>
            <person name="Bevan M.W."/>
            <person name="Leroy P."/>
            <person name="Li P."/>
            <person name="You F.M."/>
            <person name="Sun Q."/>
            <person name="Liu Z."/>
            <person name="Lyons E."/>
            <person name="Wicker T."/>
            <person name="Salzberg S.L."/>
            <person name="Devos K.M."/>
            <person name="Dvorak J."/>
        </authorList>
    </citation>
    <scope>NUCLEOTIDE SEQUENCE [LARGE SCALE GENOMIC DNA]</scope>
    <source>
        <strain evidence="2">cv. AL8/78</strain>
    </source>
</reference>
<evidence type="ECO:0000256" key="1">
    <source>
        <dbReference type="SAM" id="MobiDB-lite"/>
    </source>
</evidence>
<dbReference type="Proteomes" id="UP000015105">
    <property type="component" value="Chromosome 2D"/>
</dbReference>
<evidence type="ECO:0000313" key="2">
    <source>
        <dbReference type="EnsemblPlants" id="AET2Gv20469200.6"/>
    </source>
</evidence>
<sequence length="252" mass="27852">GGDCAHDRARGGDGEHGEGGRVLHAHHQERGAGVQRARLEILPRRALPVAGLLLPPPDHRWMRSRGRHRAQFQHDWIPGGDDLQPGFCVPEHILQERDEGQVGERDELLCLPLHAVPGDPPPFRLRHGGPQGVGCRLAECSRRDRSQLRLVGGGAERVLPPVQPGVVHVAGRDLAADIQRGQHHEAHLGHRRVHHHLPHAGAARQRARGGHRHPRNLHLLPGKAVRENHRNDVSSDESRPGGVRTLYVVEHI</sequence>
<proteinExistence type="predicted"/>
<organism evidence="2 3">
    <name type="scientific">Aegilops tauschii subsp. strangulata</name>
    <name type="common">Goatgrass</name>
    <dbReference type="NCBI Taxonomy" id="200361"/>
    <lineage>
        <taxon>Eukaryota</taxon>
        <taxon>Viridiplantae</taxon>
        <taxon>Streptophyta</taxon>
        <taxon>Embryophyta</taxon>
        <taxon>Tracheophyta</taxon>
        <taxon>Spermatophyta</taxon>
        <taxon>Magnoliopsida</taxon>
        <taxon>Liliopsida</taxon>
        <taxon>Poales</taxon>
        <taxon>Poaceae</taxon>
        <taxon>BOP clade</taxon>
        <taxon>Pooideae</taxon>
        <taxon>Triticodae</taxon>
        <taxon>Triticeae</taxon>
        <taxon>Triticinae</taxon>
        <taxon>Aegilops</taxon>
    </lineage>
</organism>
<keyword evidence="3" id="KW-1185">Reference proteome</keyword>
<protein>
    <submittedName>
        <fullName evidence="2">Uncharacterized protein</fullName>
    </submittedName>
</protein>
<accession>A0A453BDI3</accession>
<reference evidence="2" key="5">
    <citation type="journal article" date="2021" name="G3 (Bethesda)">
        <title>Aegilops tauschii genome assembly Aet v5.0 features greater sequence contiguity and improved annotation.</title>
        <authorList>
            <person name="Wang L."/>
            <person name="Zhu T."/>
            <person name="Rodriguez J.C."/>
            <person name="Deal K.R."/>
            <person name="Dubcovsky J."/>
            <person name="McGuire P.E."/>
            <person name="Lux T."/>
            <person name="Spannagl M."/>
            <person name="Mayer K.F.X."/>
            <person name="Baldrich P."/>
            <person name="Meyers B.C."/>
            <person name="Huo N."/>
            <person name="Gu Y.Q."/>
            <person name="Zhou H."/>
            <person name="Devos K.M."/>
            <person name="Bennetzen J.L."/>
            <person name="Unver T."/>
            <person name="Budak H."/>
            <person name="Gulick P.J."/>
            <person name="Galiba G."/>
            <person name="Kalapos B."/>
            <person name="Nelson D.R."/>
            <person name="Li P."/>
            <person name="You F.M."/>
            <person name="Luo M.C."/>
            <person name="Dvorak J."/>
        </authorList>
    </citation>
    <scope>NUCLEOTIDE SEQUENCE [LARGE SCALE GENOMIC DNA]</scope>
    <source>
        <strain evidence="2">cv. AL8/78</strain>
    </source>
</reference>
<dbReference type="EnsemblPlants" id="AET2Gv20469200.6">
    <property type="protein sequence ID" value="AET2Gv20469200.6"/>
    <property type="gene ID" value="AET2Gv20469200"/>
</dbReference>
<reference evidence="3" key="1">
    <citation type="journal article" date="2014" name="Science">
        <title>Ancient hybridizations among the ancestral genomes of bread wheat.</title>
        <authorList>
            <consortium name="International Wheat Genome Sequencing Consortium,"/>
            <person name="Marcussen T."/>
            <person name="Sandve S.R."/>
            <person name="Heier L."/>
            <person name="Spannagl M."/>
            <person name="Pfeifer M."/>
            <person name="Jakobsen K.S."/>
            <person name="Wulff B.B."/>
            <person name="Steuernagel B."/>
            <person name="Mayer K.F."/>
            <person name="Olsen O.A."/>
        </authorList>
    </citation>
    <scope>NUCLEOTIDE SEQUENCE [LARGE SCALE GENOMIC DNA]</scope>
    <source>
        <strain evidence="3">cv. AL8/78</strain>
    </source>
</reference>
<reference evidence="3" key="2">
    <citation type="journal article" date="2017" name="Nat. Plants">
        <title>The Aegilops tauschii genome reveals multiple impacts of transposons.</title>
        <authorList>
            <person name="Zhao G."/>
            <person name="Zou C."/>
            <person name="Li K."/>
            <person name="Wang K."/>
            <person name="Li T."/>
            <person name="Gao L."/>
            <person name="Zhang X."/>
            <person name="Wang H."/>
            <person name="Yang Z."/>
            <person name="Liu X."/>
            <person name="Jiang W."/>
            <person name="Mao L."/>
            <person name="Kong X."/>
            <person name="Jiao Y."/>
            <person name="Jia J."/>
        </authorList>
    </citation>
    <scope>NUCLEOTIDE SEQUENCE [LARGE SCALE GENOMIC DNA]</scope>
    <source>
        <strain evidence="3">cv. AL8/78</strain>
    </source>
</reference>
<evidence type="ECO:0000313" key="3">
    <source>
        <dbReference type="Proteomes" id="UP000015105"/>
    </source>
</evidence>
<feature type="region of interest" description="Disordered" evidence="1">
    <location>
        <begin position="1"/>
        <end position="20"/>
    </location>
</feature>
<name>A0A453BDI3_AEGTS</name>